<reference evidence="2" key="1">
    <citation type="journal article" date="2021" name="Proc. Natl. Acad. Sci. U.S.A.">
        <title>A Catalog of Tens of Thousands of Viruses from Human Metagenomes Reveals Hidden Associations with Chronic Diseases.</title>
        <authorList>
            <person name="Tisza M.J."/>
            <person name="Buck C.B."/>
        </authorList>
    </citation>
    <scope>NUCLEOTIDE SEQUENCE</scope>
    <source>
        <strain evidence="2">CtLKT1</strain>
    </source>
</reference>
<evidence type="ECO:0000256" key="1">
    <source>
        <dbReference type="SAM" id="Coils"/>
    </source>
</evidence>
<dbReference type="EMBL" id="BK016030">
    <property type="protein sequence ID" value="DAF90498.1"/>
    <property type="molecule type" value="Genomic_DNA"/>
</dbReference>
<proteinExistence type="predicted"/>
<organism evidence="2">
    <name type="scientific">Siphoviridae sp. ctLKT1</name>
    <dbReference type="NCBI Taxonomy" id="2825451"/>
    <lineage>
        <taxon>Viruses</taxon>
        <taxon>Duplodnaviria</taxon>
        <taxon>Heunggongvirae</taxon>
        <taxon>Uroviricota</taxon>
        <taxon>Caudoviricetes</taxon>
    </lineage>
</organism>
<feature type="coiled-coil region" evidence="1">
    <location>
        <begin position="6"/>
        <end position="67"/>
    </location>
</feature>
<evidence type="ECO:0000313" key="2">
    <source>
        <dbReference type="EMBL" id="DAF90498.1"/>
    </source>
</evidence>
<keyword evidence="1" id="KW-0175">Coiled coil</keyword>
<sequence>MNYFDLVRLKKQIESQKLNVARAKEKGTSITIELDDMPKGGSSSNKIESSVEQAEIEERKLNFLKKRFDKEIKNIPNEYMRNIINCRLIHNWSWNKIAVIKCNGCKGDSVRKSCVRYKW</sequence>
<accession>A0A8S5U7U4</accession>
<protein>
    <submittedName>
        <fullName evidence="2">Uncharacterized protein</fullName>
    </submittedName>
</protein>
<name>A0A8S5U7U4_9CAUD</name>